<evidence type="ECO:0000313" key="1">
    <source>
        <dbReference type="EMBL" id="QVL18167.1"/>
    </source>
</evidence>
<dbReference type="Proteomes" id="UP000678154">
    <property type="component" value="Chromosome"/>
</dbReference>
<protein>
    <submittedName>
        <fullName evidence="1">Uncharacterized protein</fullName>
    </submittedName>
</protein>
<evidence type="ECO:0000313" key="2">
    <source>
        <dbReference type="Proteomes" id="UP000678154"/>
    </source>
</evidence>
<dbReference type="GeneID" id="87483093"/>
<keyword evidence="2" id="KW-1185">Reference proteome</keyword>
<organism evidence="1 2">
    <name type="scientific">Pseudomonas qingdaonensis</name>
    <dbReference type="NCBI Taxonomy" id="2056231"/>
    <lineage>
        <taxon>Bacteria</taxon>
        <taxon>Pseudomonadati</taxon>
        <taxon>Pseudomonadota</taxon>
        <taxon>Gammaproteobacteria</taxon>
        <taxon>Pseudomonadales</taxon>
        <taxon>Pseudomonadaceae</taxon>
        <taxon>Pseudomonas</taxon>
    </lineage>
</organism>
<accession>A0ABX8DPJ8</accession>
<dbReference type="EMBL" id="CP074676">
    <property type="protein sequence ID" value="QVL18167.1"/>
    <property type="molecule type" value="Genomic_DNA"/>
</dbReference>
<gene>
    <name evidence="1" type="ORF">KH389_22675</name>
</gene>
<name>A0ABX8DPJ8_9PSED</name>
<dbReference type="RefSeq" id="WP_213606284.1">
    <property type="nucleotide sequence ID" value="NZ_CP074676.1"/>
</dbReference>
<reference evidence="1 2" key="1">
    <citation type="journal article" date="2016" name="J. Hazard. Mater.">
        <title>A newly isolated Pseudomonas putida S-1 strain for batch-mode-propanethiol degradation and continuous treatment of propanethiol-containing waste gas.</title>
        <authorList>
            <person name="Chen D.Z."/>
            <person name="Sun Y.M."/>
            <person name="Han L.M."/>
            <person name="Chen J."/>
            <person name="Ye J.X."/>
            <person name="Chen J.M."/>
        </authorList>
    </citation>
    <scope>NUCLEOTIDE SEQUENCE [LARGE SCALE GENOMIC DNA]</scope>
    <source>
        <strain evidence="1 2">S-1</strain>
    </source>
</reference>
<proteinExistence type="predicted"/>
<sequence length="245" mass="27593">MIFIPSCDSREDAINSLAEIYAVSVEEITRVLEAEEPREIAQTYYGTMKQEFHFVVWYLLKAYPRDDIPYACYYHSTSYGGCPSWFDEGLLGSLHGVGRFMEKIAEWVPPEKRLLIKRVAEGIVETRSGLEGSPADGTGPWAWNTLAAAGSSRDGIRYRVPEAIQDLWSRSLCGGGKVIDLKGVIEEHLKPVVVKFRGKTTDIHDYCASLWNYLFTDDGEYHHIHTFKGTGQAIPQEDIVALIEV</sequence>